<gene>
    <name evidence="1" type="ORF">BI198_12815</name>
</gene>
<dbReference type="STRING" id="1628148.BI198_12815"/>
<keyword evidence="2" id="KW-1185">Reference proteome</keyword>
<evidence type="ECO:0000313" key="2">
    <source>
        <dbReference type="Proteomes" id="UP000242258"/>
    </source>
</evidence>
<accession>A0A1E7Q886</accession>
<dbReference type="EMBL" id="MKEK01000001">
    <property type="protein sequence ID" value="OEY70356.1"/>
    <property type="molecule type" value="Genomic_DNA"/>
</dbReference>
<dbReference type="Proteomes" id="UP000242258">
    <property type="component" value="Unassembled WGS sequence"/>
</dbReference>
<sequence length="166" mass="18524">MNNRTLKNTHFSCPLDAAHFVGHQYGVERFSAETFQKISVVYNKLNPENDSNHLYLRDAVLLTDKANDNLILETWCQQRGGVFVKLPDSVSCDEELSDQLMRVSEQLGAALGEIRLAREDGVIDSTEFARIKAKLMKTVDEALALNAVVEGQVRDLPKHPTAVIGK</sequence>
<proteinExistence type="predicted"/>
<protein>
    <submittedName>
        <fullName evidence="1">Uncharacterized protein</fullName>
    </submittedName>
</protein>
<comment type="caution">
    <text evidence="1">The sequence shown here is derived from an EMBL/GenBank/DDBJ whole genome shotgun (WGS) entry which is preliminary data.</text>
</comment>
<organism evidence="1 2">
    <name type="scientific">Rheinheimera salexigens</name>
    <dbReference type="NCBI Taxonomy" id="1628148"/>
    <lineage>
        <taxon>Bacteria</taxon>
        <taxon>Pseudomonadati</taxon>
        <taxon>Pseudomonadota</taxon>
        <taxon>Gammaproteobacteria</taxon>
        <taxon>Chromatiales</taxon>
        <taxon>Chromatiaceae</taxon>
        <taxon>Rheinheimera</taxon>
    </lineage>
</organism>
<dbReference type="RefSeq" id="WP_070049910.1">
    <property type="nucleotide sequence ID" value="NZ_CBCSDO010000009.1"/>
</dbReference>
<dbReference type="OrthoDB" id="5587702at2"/>
<dbReference type="AlphaFoldDB" id="A0A1E7Q886"/>
<evidence type="ECO:0000313" key="1">
    <source>
        <dbReference type="EMBL" id="OEY70356.1"/>
    </source>
</evidence>
<dbReference type="Pfam" id="PF06892">
    <property type="entry name" value="Phage_CP76"/>
    <property type="match status" value="1"/>
</dbReference>
<dbReference type="InterPro" id="IPR009679">
    <property type="entry name" value="Phage_186_CII-like"/>
</dbReference>
<name>A0A1E7Q886_9GAMM</name>
<dbReference type="GO" id="GO:0003677">
    <property type="term" value="F:DNA binding"/>
    <property type="evidence" value="ECO:0007669"/>
    <property type="project" value="InterPro"/>
</dbReference>
<reference evidence="2" key="1">
    <citation type="submission" date="2016-09" db="EMBL/GenBank/DDBJ databases">
        <authorList>
            <person name="Wan X."/>
            <person name="Hou S."/>
        </authorList>
    </citation>
    <scope>NUCLEOTIDE SEQUENCE [LARGE SCALE GENOMIC DNA]</scope>
    <source>
        <strain evidence="2">KH87</strain>
    </source>
</reference>